<dbReference type="GO" id="GO:0016491">
    <property type="term" value="F:oxidoreductase activity"/>
    <property type="evidence" value="ECO:0007669"/>
    <property type="project" value="UniProtKB-KW"/>
</dbReference>
<dbReference type="Proteomes" id="UP000653472">
    <property type="component" value="Unassembled WGS sequence"/>
</dbReference>
<comment type="similarity">
    <text evidence="1">Belongs to the short-chain dehydrogenases/reductases (SDR) family.</text>
</comment>
<organism evidence="3 4">
    <name type="scientific">Solimonas marina</name>
    <dbReference type="NCBI Taxonomy" id="2714601"/>
    <lineage>
        <taxon>Bacteria</taxon>
        <taxon>Pseudomonadati</taxon>
        <taxon>Pseudomonadota</taxon>
        <taxon>Gammaproteobacteria</taxon>
        <taxon>Nevskiales</taxon>
        <taxon>Nevskiaceae</taxon>
        <taxon>Solimonas</taxon>
    </lineage>
</organism>
<dbReference type="AlphaFoldDB" id="A0A969WGD3"/>
<dbReference type="InterPro" id="IPR020904">
    <property type="entry name" value="Sc_DH/Rdtase_CS"/>
</dbReference>
<dbReference type="RefSeq" id="WP_168149523.1">
    <property type="nucleotide sequence ID" value="NZ_JAAVXB010000012.1"/>
</dbReference>
<dbReference type="InterPro" id="IPR002347">
    <property type="entry name" value="SDR_fam"/>
</dbReference>
<keyword evidence="4" id="KW-1185">Reference proteome</keyword>
<evidence type="ECO:0000313" key="4">
    <source>
        <dbReference type="Proteomes" id="UP000653472"/>
    </source>
</evidence>
<gene>
    <name evidence="3" type="ORF">G7Y82_17925</name>
</gene>
<evidence type="ECO:0000256" key="1">
    <source>
        <dbReference type="ARBA" id="ARBA00006484"/>
    </source>
</evidence>
<dbReference type="PRINTS" id="PR00080">
    <property type="entry name" value="SDRFAMILY"/>
</dbReference>
<dbReference type="CDD" id="cd05233">
    <property type="entry name" value="SDR_c"/>
    <property type="match status" value="1"/>
</dbReference>
<dbReference type="EMBL" id="JAAVXB010000012">
    <property type="protein sequence ID" value="NKF24195.1"/>
    <property type="molecule type" value="Genomic_DNA"/>
</dbReference>
<dbReference type="PANTHER" id="PTHR43639:SF1">
    <property type="entry name" value="SHORT-CHAIN DEHYDROGENASE_REDUCTASE FAMILY PROTEIN"/>
    <property type="match status" value="1"/>
</dbReference>
<dbReference type="InterPro" id="IPR036291">
    <property type="entry name" value="NAD(P)-bd_dom_sf"/>
</dbReference>
<comment type="caution">
    <text evidence="3">The sequence shown here is derived from an EMBL/GenBank/DDBJ whole genome shotgun (WGS) entry which is preliminary data.</text>
</comment>
<evidence type="ECO:0000256" key="2">
    <source>
        <dbReference type="ARBA" id="ARBA00023002"/>
    </source>
</evidence>
<reference evidence="3" key="1">
    <citation type="submission" date="2020-03" db="EMBL/GenBank/DDBJ databases">
        <title>Solimonas marina sp. nov., isolated from deep seawater of the Pacific Ocean.</title>
        <authorList>
            <person name="Liu X."/>
            <person name="Lai Q."/>
            <person name="Sun F."/>
            <person name="Gai Y."/>
            <person name="Li G."/>
            <person name="Shao Z."/>
        </authorList>
    </citation>
    <scope>NUCLEOTIDE SEQUENCE</scope>
    <source>
        <strain evidence="3">C16B3</strain>
    </source>
</reference>
<evidence type="ECO:0000313" key="3">
    <source>
        <dbReference type="EMBL" id="NKF24195.1"/>
    </source>
</evidence>
<dbReference type="SUPFAM" id="SSF51735">
    <property type="entry name" value="NAD(P)-binding Rossmann-fold domains"/>
    <property type="match status" value="1"/>
</dbReference>
<keyword evidence="2" id="KW-0560">Oxidoreductase</keyword>
<dbReference type="PROSITE" id="PS00061">
    <property type="entry name" value="ADH_SHORT"/>
    <property type="match status" value="1"/>
</dbReference>
<dbReference type="Gene3D" id="3.40.50.720">
    <property type="entry name" value="NAD(P)-binding Rossmann-like Domain"/>
    <property type="match status" value="1"/>
</dbReference>
<dbReference type="PRINTS" id="PR00081">
    <property type="entry name" value="GDHRDH"/>
</dbReference>
<name>A0A969WGD3_9GAMM</name>
<protein>
    <submittedName>
        <fullName evidence="3">SDR family oxidoreductase</fullName>
    </submittedName>
</protein>
<dbReference type="FunFam" id="3.40.50.720:FF:000084">
    <property type="entry name" value="Short-chain dehydrogenase reductase"/>
    <property type="match status" value="1"/>
</dbReference>
<sequence length="263" mass="28460">MNTTQHTQQNGVANYPSLRGRKVFITGGGSGIGAAMVEAFVRQGAHVAFIDIAAADSEALAERLIGEGLEKPWWRACDVTDIAALQAAIADAAQALGDFHTLVNNVASDDRHALDEVTPEYWDRRMAINQRPAFFAIQAVVPGMRRLGGGSIVNLGSTGWQAKTGGYPCYATAKSSVNGLTRGLARELGAQRIRINVVTPGWVMTERQIKLWLNADSEQDLLRNQCLPDKVYPDDIANMVMFLAADDGRACTAQEFVVDAGWI</sequence>
<accession>A0A969WGD3</accession>
<proteinExistence type="inferred from homology"/>
<dbReference type="Pfam" id="PF13561">
    <property type="entry name" value="adh_short_C2"/>
    <property type="match status" value="1"/>
</dbReference>
<dbReference type="PANTHER" id="PTHR43639">
    <property type="entry name" value="OXIDOREDUCTASE, SHORT-CHAIN DEHYDROGENASE/REDUCTASE FAMILY (AFU_ORTHOLOGUE AFUA_5G02870)"/>
    <property type="match status" value="1"/>
</dbReference>